<dbReference type="Proteomes" id="UP000198406">
    <property type="component" value="Unassembled WGS sequence"/>
</dbReference>
<name>A0A1Z5J935_FISSO</name>
<organism evidence="1 2">
    <name type="scientific">Fistulifera solaris</name>
    <name type="common">Oleaginous diatom</name>
    <dbReference type="NCBI Taxonomy" id="1519565"/>
    <lineage>
        <taxon>Eukaryota</taxon>
        <taxon>Sar</taxon>
        <taxon>Stramenopiles</taxon>
        <taxon>Ochrophyta</taxon>
        <taxon>Bacillariophyta</taxon>
        <taxon>Bacillariophyceae</taxon>
        <taxon>Bacillariophycidae</taxon>
        <taxon>Naviculales</taxon>
        <taxon>Naviculaceae</taxon>
        <taxon>Fistulifera</taxon>
    </lineage>
</organism>
<accession>A0A1Z5J935</accession>
<gene>
    <name evidence="1" type="ORF">FisN_3Lu626</name>
</gene>
<dbReference type="EMBL" id="BDSP01000016">
    <property type="protein sequence ID" value="GAX10402.1"/>
    <property type="molecule type" value="Genomic_DNA"/>
</dbReference>
<dbReference type="OrthoDB" id="40329at2759"/>
<evidence type="ECO:0000313" key="2">
    <source>
        <dbReference type="Proteomes" id="UP000198406"/>
    </source>
</evidence>
<protein>
    <submittedName>
        <fullName evidence="1">Uncharacterized protein</fullName>
    </submittedName>
</protein>
<sequence>MIAWLPSAVTIAPNVVFAAEETLSVLDMKEFVDPMGLFYIQVPNSFYTLRRSAKGDLPDGNGQGRRGSSIFTAGNMAKAELIAVERFPTKQLLEENGIEATGDLSTFPGLGESSAVASLIVARREKGSATTNTQIVPDSLFLSADGKELRFRLRTEIDVQKPELLMEQYGVSALYRITSAKATLRSNDGYLMAVFASGLERDYLGPDGVALEHSVSSFEVVDRAELGAI</sequence>
<dbReference type="AlphaFoldDB" id="A0A1Z5J935"/>
<evidence type="ECO:0000313" key="1">
    <source>
        <dbReference type="EMBL" id="GAX10402.1"/>
    </source>
</evidence>
<comment type="caution">
    <text evidence="1">The sequence shown here is derived from an EMBL/GenBank/DDBJ whole genome shotgun (WGS) entry which is preliminary data.</text>
</comment>
<reference evidence="1 2" key="1">
    <citation type="journal article" date="2015" name="Plant Cell">
        <title>Oil accumulation by the oleaginous diatom Fistulifera solaris as revealed by the genome and transcriptome.</title>
        <authorList>
            <person name="Tanaka T."/>
            <person name="Maeda Y."/>
            <person name="Veluchamy A."/>
            <person name="Tanaka M."/>
            <person name="Abida H."/>
            <person name="Marechal E."/>
            <person name="Bowler C."/>
            <person name="Muto M."/>
            <person name="Sunaga Y."/>
            <person name="Tanaka M."/>
            <person name="Yoshino T."/>
            <person name="Taniguchi T."/>
            <person name="Fukuda Y."/>
            <person name="Nemoto M."/>
            <person name="Matsumoto M."/>
            <person name="Wong P.S."/>
            <person name="Aburatani S."/>
            <person name="Fujibuchi W."/>
        </authorList>
    </citation>
    <scope>NUCLEOTIDE SEQUENCE [LARGE SCALE GENOMIC DNA]</scope>
    <source>
        <strain evidence="1 2">JPCC DA0580</strain>
    </source>
</reference>
<proteinExistence type="predicted"/>
<dbReference type="InParanoid" id="A0A1Z5J935"/>
<keyword evidence="2" id="KW-1185">Reference proteome</keyword>